<feature type="compositionally biased region" description="Low complexity" evidence="1">
    <location>
        <begin position="89"/>
        <end position="112"/>
    </location>
</feature>
<feature type="region of interest" description="Disordered" evidence="1">
    <location>
        <begin position="79"/>
        <end position="126"/>
    </location>
</feature>
<organism evidence="3">
    <name type="scientific">Strongyloides stercoralis</name>
    <name type="common">Threadworm</name>
    <dbReference type="NCBI Taxonomy" id="6248"/>
    <lineage>
        <taxon>Eukaryota</taxon>
        <taxon>Metazoa</taxon>
        <taxon>Ecdysozoa</taxon>
        <taxon>Nematoda</taxon>
        <taxon>Chromadorea</taxon>
        <taxon>Rhabditida</taxon>
        <taxon>Tylenchina</taxon>
        <taxon>Panagrolaimomorpha</taxon>
        <taxon>Strongyloidoidea</taxon>
        <taxon>Strongyloididae</taxon>
        <taxon>Strongyloides</taxon>
    </lineage>
</organism>
<evidence type="ECO:0000313" key="3">
    <source>
        <dbReference type="WBParaSite" id="SSTP_0000355500.1"/>
    </source>
</evidence>
<reference evidence="3" key="1">
    <citation type="submission" date="2015-08" db="UniProtKB">
        <authorList>
            <consortium name="WormBaseParasite"/>
        </authorList>
    </citation>
    <scope>IDENTIFICATION</scope>
</reference>
<protein>
    <submittedName>
        <fullName evidence="4">Cyclin-dependent kinase inhibitor domain-containing protein</fullName>
    </submittedName>
</protein>
<sequence length="175" mass="19694">MTNTTTQSIRRCLIFETPDSTTDYDSVDSFLDALNYSYIAKKSDMWNFDFFTGETIVSENADSSTFDWKLIPNKKFTVKTKKLTKNQGSPSSSSSSSSTPITPSIKSSSSPLSEKENQEYGSILKTPAKSKLRQAQLIRYMTSTHKNNKNGKKIENVLNGYIKKSGEKKMKIIRS</sequence>
<accession>A0A0K0E234</accession>
<evidence type="ECO:0000313" key="4">
    <source>
        <dbReference type="WBParaSite" id="TCONS_00008105.p1"/>
    </source>
</evidence>
<name>A0A0K0E234_STRER</name>
<evidence type="ECO:0000313" key="2">
    <source>
        <dbReference type="Proteomes" id="UP000035681"/>
    </source>
</evidence>
<dbReference type="WBParaSite" id="TCONS_00008105.p1">
    <property type="protein sequence ID" value="TCONS_00008105.p1"/>
    <property type="gene ID" value="XLOC_006091"/>
</dbReference>
<dbReference type="WBParaSite" id="SSTP_0000355500.1">
    <property type="protein sequence ID" value="SSTP_0000355500.1"/>
    <property type="gene ID" value="SSTP_0000355500"/>
</dbReference>
<proteinExistence type="predicted"/>
<keyword evidence="2" id="KW-1185">Reference proteome</keyword>
<dbReference type="Proteomes" id="UP000035681">
    <property type="component" value="Unplaced"/>
</dbReference>
<evidence type="ECO:0000256" key="1">
    <source>
        <dbReference type="SAM" id="MobiDB-lite"/>
    </source>
</evidence>
<dbReference type="AlphaFoldDB" id="A0A0K0E234"/>